<dbReference type="KEGG" id="nio:NITINOP_1185"/>
<organism evidence="1 2">
    <name type="scientific">Candidatus Nitrospira inopinata</name>
    <dbReference type="NCBI Taxonomy" id="1715989"/>
    <lineage>
        <taxon>Bacteria</taxon>
        <taxon>Pseudomonadati</taxon>
        <taxon>Nitrospirota</taxon>
        <taxon>Nitrospiria</taxon>
        <taxon>Nitrospirales</taxon>
        <taxon>Nitrospiraceae</taxon>
        <taxon>Nitrospira</taxon>
    </lineage>
</organism>
<protein>
    <recommendedName>
        <fullName evidence="3">Zinc finger/thioredoxin putative domain-containing protein</fullName>
    </recommendedName>
</protein>
<name>A0A0S4KS63_9BACT</name>
<gene>
    <name evidence="1" type="ORF">NITINOP_1185</name>
</gene>
<evidence type="ECO:0000313" key="1">
    <source>
        <dbReference type="EMBL" id="CUQ66160.1"/>
    </source>
</evidence>
<sequence length="59" mass="6770">MSTQVRTCPKCFRLMWLTSEHYEMLDDATIRAKCPHCRSTVRFKLVTQGENAAGPKMGH</sequence>
<dbReference type="Proteomes" id="UP000066284">
    <property type="component" value="Chromosome 1"/>
</dbReference>
<dbReference type="EMBL" id="LN885086">
    <property type="protein sequence ID" value="CUQ66160.1"/>
    <property type="molecule type" value="Genomic_DNA"/>
</dbReference>
<proteinExistence type="predicted"/>
<evidence type="ECO:0008006" key="3">
    <source>
        <dbReference type="Google" id="ProtNLM"/>
    </source>
</evidence>
<reference evidence="2" key="1">
    <citation type="submission" date="2015-09" db="EMBL/GenBank/DDBJ databases">
        <authorList>
            <person name="Daims H."/>
        </authorList>
    </citation>
    <scope>NUCLEOTIDE SEQUENCE [LARGE SCALE GENOMIC DNA]</scope>
</reference>
<evidence type="ECO:0000313" key="2">
    <source>
        <dbReference type="Proteomes" id="UP000066284"/>
    </source>
</evidence>
<accession>A0A0S4KS63</accession>
<dbReference type="AlphaFoldDB" id="A0A0S4KS63"/>
<keyword evidence="2" id="KW-1185">Reference proteome</keyword>